<comment type="catalytic activity">
    <reaction evidence="1">
        <text>Hydrolysis of (1-&gt;3)-beta-D-glucosidic linkages in (1-&gt;3)-beta-D-glucans.</text>
        <dbReference type="EC" id="3.2.1.39"/>
    </reaction>
</comment>
<dbReference type="PROSITE" id="PS52008">
    <property type="entry name" value="GH81"/>
    <property type="match status" value="1"/>
</dbReference>
<dbReference type="InterPro" id="IPR005200">
    <property type="entry name" value="Endo-beta-glucanase"/>
</dbReference>
<evidence type="ECO:0000256" key="5">
    <source>
        <dbReference type="ARBA" id="ARBA00023277"/>
    </source>
</evidence>
<dbReference type="GO" id="GO:0052861">
    <property type="term" value="F:endo-1,3(4)-beta-glucanase activity"/>
    <property type="evidence" value="ECO:0007669"/>
    <property type="project" value="InterPro"/>
</dbReference>
<keyword evidence="12" id="KW-1185">Reference proteome</keyword>
<organism evidence="11 12">
    <name type="scientific">Polyplosphaeria fusca</name>
    <dbReference type="NCBI Taxonomy" id="682080"/>
    <lineage>
        <taxon>Eukaryota</taxon>
        <taxon>Fungi</taxon>
        <taxon>Dikarya</taxon>
        <taxon>Ascomycota</taxon>
        <taxon>Pezizomycotina</taxon>
        <taxon>Dothideomycetes</taxon>
        <taxon>Pleosporomycetidae</taxon>
        <taxon>Pleosporales</taxon>
        <taxon>Tetraplosphaeriaceae</taxon>
        <taxon>Polyplosphaeria</taxon>
    </lineage>
</organism>
<evidence type="ECO:0000259" key="10">
    <source>
        <dbReference type="Pfam" id="PF17652"/>
    </source>
</evidence>
<dbReference type="PANTHER" id="PTHR31983">
    <property type="entry name" value="ENDO-1,3(4)-BETA-GLUCANASE 1"/>
    <property type="match status" value="1"/>
</dbReference>
<keyword evidence="8" id="KW-0624">Polysaccharide degradation</keyword>
<evidence type="ECO:0000256" key="7">
    <source>
        <dbReference type="ARBA" id="ARBA00023316"/>
    </source>
</evidence>
<feature type="domain" description="Glycosyl hydrolase family 81 N-terminal" evidence="9">
    <location>
        <begin position="65"/>
        <end position="392"/>
    </location>
</feature>
<dbReference type="Pfam" id="PF03639">
    <property type="entry name" value="Glyco_hydro_81"/>
    <property type="match status" value="1"/>
</dbReference>
<dbReference type="InterPro" id="IPR040451">
    <property type="entry name" value="GH81_N"/>
</dbReference>
<dbReference type="Gene3D" id="2.70.98.30">
    <property type="entry name" value="Golgi alpha-mannosidase II, domain 4"/>
    <property type="match status" value="1"/>
</dbReference>
<dbReference type="OrthoDB" id="4473401at2759"/>
<evidence type="ECO:0000256" key="6">
    <source>
        <dbReference type="ARBA" id="ARBA00023295"/>
    </source>
</evidence>
<dbReference type="InterPro" id="IPR040720">
    <property type="entry name" value="GH81_C"/>
</dbReference>
<evidence type="ECO:0000313" key="11">
    <source>
        <dbReference type="EMBL" id="KAF2737083.1"/>
    </source>
</evidence>
<evidence type="ECO:0000256" key="8">
    <source>
        <dbReference type="ARBA" id="ARBA00023326"/>
    </source>
</evidence>
<dbReference type="Proteomes" id="UP000799444">
    <property type="component" value="Unassembled WGS sequence"/>
</dbReference>
<dbReference type="EC" id="3.2.1.39" evidence="3"/>
<accession>A0A9P4V5A5</accession>
<protein>
    <recommendedName>
        <fullName evidence="3">glucan endo-1,3-beta-D-glucosidase</fullName>
        <ecNumber evidence="3">3.2.1.39</ecNumber>
    </recommendedName>
</protein>
<evidence type="ECO:0000256" key="4">
    <source>
        <dbReference type="ARBA" id="ARBA00022801"/>
    </source>
</evidence>
<keyword evidence="4 11" id="KW-0378">Hydrolase</keyword>
<comment type="caution">
    <text evidence="11">The sequence shown here is derived from an EMBL/GenBank/DDBJ whole genome shotgun (WGS) entry which is preliminary data.</text>
</comment>
<keyword evidence="6" id="KW-0326">Glycosidase</keyword>
<sequence length="767" mass="83922">MPSQGAASSPVSKKKCCCLPIHFTSVKASFSRKSAAPATRTADNDIFKPIAPDDLPPQVPIAQRHPVSKSAVVDGENTVTPTNKFYANTFLDKQDQPIFTHPYFMWWGKGDGHAGTDNYPTWGMHVTHIEESELHWGPGDPPQYYYNPHSEAIAISATELGPNTVLTVDTALAFSADINLRDSKDAQQPKISFPVVQGMSFITARYNDAAPRILCTGKNDFQNVSGPTPIGDCTTKYALRDGQGRNWVFYVTPDAGTQYDAVHFKQTDGSTFQGPASFQGIIQLAKNPIQQDGEALYDKAAGAYANQAMITGEVNGTTGTYSLSYKKMGKSPLLMFALPHHIQSLSPDLASNTTKLQLRSPTKGLATAIWTEQLTLVETSLPLTMDFGPWNPSTPGPSPPKLSQPALDLIKQVADKDIQSWIDTPVPQDSYYFAGKALAKMATLCWIYQSVLNADFSAPLAVLKQEYDKWIHNAVIQNPLYYDHTWGGAVSKAGLAGDPAPDFGNTFYNDHHFHYGYFVYAAAVIASLDSGWLAQGTNKQYVNMLVKDFAESDAASKSFPFSRSFDWFCGHSWAKGLFASSDGKDEESTSEDGFASYAIMMWGRAVGDEAMEKRGALMLAIQSRAFNSYIYLAPGNTNQPPNFTPQIIAGIMYEGKVDHSTYFGTDPSYISGIHTLPISAPTAYLRALSFVRAEWDKYFSEGRVDQVKGGWRGLLYGNYAVLDAKAAWTFFAGQGQQGWDDTWIDGGGSRSWYLVWCAGLGGAPAGE</sequence>
<keyword evidence="5" id="KW-0119">Carbohydrate metabolism</keyword>
<evidence type="ECO:0000259" key="9">
    <source>
        <dbReference type="Pfam" id="PF03639"/>
    </source>
</evidence>
<evidence type="ECO:0000313" key="12">
    <source>
        <dbReference type="Proteomes" id="UP000799444"/>
    </source>
</evidence>
<dbReference type="GO" id="GO:0042973">
    <property type="term" value="F:glucan endo-1,3-beta-D-glucosidase activity"/>
    <property type="evidence" value="ECO:0007669"/>
    <property type="project" value="UniProtKB-EC"/>
</dbReference>
<name>A0A9P4V5A5_9PLEO</name>
<evidence type="ECO:0000256" key="1">
    <source>
        <dbReference type="ARBA" id="ARBA00000382"/>
    </source>
</evidence>
<dbReference type="Gene3D" id="1.10.287.1170">
    <property type="entry name" value="glycoside hydrolase family 81 endo-[beta] glucanase"/>
    <property type="match status" value="1"/>
</dbReference>
<dbReference type="GO" id="GO:0009986">
    <property type="term" value="C:cell surface"/>
    <property type="evidence" value="ECO:0007669"/>
    <property type="project" value="TreeGrafter"/>
</dbReference>
<dbReference type="Pfam" id="PF17652">
    <property type="entry name" value="Glyco_hydro81C"/>
    <property type="match status" value="1"/>
</dbReference>
<gene>
    <name evidence="11" type="ORF">EJ04DRAFT_574920</name>
</gene>
<reference evidence="11" key="1">
    <citation type="journal article" date="2020" name="Stud. Mycol.">
        <title>101 Dothideomycetes genomes: a test case for predicting lifestyles and emergence of pathogens.</title>
        <authorList>
            <person name="Haridas S."/>
            <person name="Albert R."/>
            <person name="Binder M."/>
            <person name="Bloem J."/>
            <person name="Labutti K."/>
            <person name="Salamov A."/>
            <person name="Andreopoulos B."/>
            <person name="Baker S."/>
            <person name="Barry K."/>
            <person name="Bills G."/>
            <person name="Bluhm B."/>
            <person name="Cannon C."/>
            <person name="Castanera R."/>
            <person name="Culley D."/>
            <person name="Daum C."/>
            <person name="Ezra D."/>
            <person name="Gonzalez J."/>
            <person name="Henrissat B."/>
            <person name="Kuo A."/>
            <person name="Liang C."/>
            <person name="Lipzen A."/>
            <person name="Lutzoni F."/>
            <person name="Magnuson J."/>
            <person name="Mondo S."/>
            <person name="Nolan M."/>
            <person name="Ohm R."/>
            <person name="Pangilinan J."/>
            <person name="Park H.-J."/>
            <person name="Ramirez L."/>
            <person name="Alfaro M."/>
            <person name="Sun H."/>
            <person name="Tritt A."/>
            <person name="Yoshinaga Y."/>
            <person name="Zwiers L.-H."/>
            <person name="Turgeon B."/>
            <person name="Goodwin S."/>
            <person name="Spatafora J."/>
            <person name="Crous P."/>
            <person name="Grigoriev I."/>
        </authorList>
    </citation>
    <scope>NUCLEOTIDE SEQUENCE</scope>
    <source>
        <strain evidence="11">CBS 125425</strain>
    </source>
</reference>
<dbReference type="EMBL" id="ML996119">
    <property type="protein sequence ID" value="KAF2737083.1"/>
    <property type="molecule type" value="Genomic_DNA"/>
</dbReference>
<comment type="similarity">
    <text evidence="2">Belongs to the glycosyl hydrolase 81 family.</text>
</comment>
<dbReference type="GO" id="GO:0000272">
    <property type="term" value="P:polysaccharide catabolic process"/>
    <property type="evidence" value="ECO:0007669"/>
    <property type="project" value="UniProtKB-KW"/>
</dbReference>
<evidence type="ECO:0000256" key="3">
    <source>
        <dbReference type="ARBA" id="ARBA00012780"/>
    </source>
</evidence>
<feature type="domain" description="Glycosyl hydrolase family 81 C-terminal" evidence="10">
    <location>
        <begin position="402"/>
        <end position="754"/>
    </location>
</feature>
<evidence type="ECO:0000256" key="2">
    <source>
        <dbReference type="ARBA" id="ARBA00010730"/>
    </source>
</evidence>
<dbReference type="GO" id="GO:0071555">
    <property type="term" value="P:cell wall organization"/>
    <property type="evidence" value="ECO:0007669"/>
    <property type="project" value="UniProtKB-KW"/>
</dbReference>
<keyword evidence="7" id="KW-0961">Cell wall biogenesis/degradation</keyword>
<proteinExistence type="inferred from homology"/>
<dbReference type="AlphaFoldDB" id="A0A9P4V5A5"/>
<dbReference type="PANTHER" id="PTHR31983:SF0">
    <property type="entry name" value="GLUCAN ENDO-1,3-BETA-D-GLUCOSIDASE 2"/>
    <property type="match status" value="1"/>
</dbReference>